<evidence type="ECO:0000256" key="8">
    <source>
        <dbReference type="SAM" id="MobiDB-lite"/>
    </source>
</evidence>
<sequence>MWPFPSSSPSPTSTSKSAKDTTSKWPYYQQPSFGLALWGPLVPASDCKSCLYTLVLTQMSLGVYMQFTPPRRWFRNIWAFRASRVGSCFTGGYMAACAGLDLVRLQLNYDPWAEDAAKARKKAEKEGIKVSKWWGAPNHRPISHDTWFKRQTSIAENTATMMVRTSPNIKVREASEAAQRVLDEAVSLSKYEEIQKINKRSADNFITECTRRYSHQIHQLEASLNTKKESNSLETDESTILDDIAYSWDGASPWADITAQTNIEVRLVPHTTDTDVERKYDFKIDP</sequence>
<evidence type="ECO:0000313" key="9">
    <source>
        <dbReference type="EMBL" id="ODQ65190.1"/>
    </source>
</evidence>
<dbReference type="OrthoDB" id="4087899at2759"/>
<organism evidence="9 10">
    <name type="scientific">Nadsonia fulvescens var. elongata DSM 6958</name>
    <dbReference type="NCBI Taxonomy" id="857566"/>
    <lineage>
        <taxon>Eukaryota</taxon>
        <taxon>Fungi</taxon>
        <taxon>Dikarya</taxon>
        <taxon>Ascomycota</taxon>
        <taxon>Saccharomycotina</taxon>
        <taxon>Dipodascomycetes</taxon>
        <taxon>Dipodascales</taxon>
        <taxon>Dipodascales incertae sedis</taxon>
        <taxon>Nadsonia</taxon>
    </lineage>
</organism>
<evidence type="ECO:0000313" key="10">
    <source>
        <dbReference type="Proteomes" id="UP000095009"/>
    </source>
</evidence>
<feature type="region of interest" description="Disordered" evidence="8">
    <location>
        <begin position="1"/>
        <end position="22"/>
    </location>
</feature>
<feature type="compositionally biased region" description="Low complexity" evidence="8">
    <location>
        <begin position="1"/>
        <end position="16"/>
    </location>
</feature>
<accession>A0A1E3PIS1</accession>
<dbReference type="InterPro" id="IPR013911">
    <property type="entry name" value="i-AAA_Mgr1"/>
</dbReference>
<evidence type="ECO:0000256" key="7">
    <source>
        <dbReference type="ARBA" id="ARBA00023136"/>
    </source>
</evidence>
<keyword evidence="3" id="KW-0812">Transmembrane</keyword>
<evidence type="ECO:0000256" key="5">
    <source>
        <dbReference type="ARBA" id="ARBA00022989"/>
    </source>
</evidence>
<protein>
    <submittedName>
        <fullName evidence="9">Uncharacterized protein</fullName>
    </submittedName>
</protein>
<evidence type="ECO:0000256" key="1">
    <source>
        <dbReference type="ARBA" id="ARBA00004448"/>
    </source>
</evidence>
<name>A0A1E3PIS1_9ASCO</name>
<keyword evidence="5" id="KW-1133">Transmembrane helix</keyword>
<dbReference type="Proteomes" id="UP000095009">
    <property type="component" value="Unassembled WGS sequence"/>
</dbReference>
<dbReference type="Pfam" id="PF08602">
    <property type="entry name" value="Mgr1"/>
    <property type="match status" value="1"/>
</dbReference>
<comment type="subcellular location">
    <subcellularLocation>
        <location evidence="1">Mitochondrion inner membrane</location>
        <topology evidence="1">Multi-pass membrane protein</topology>
    </subcellularLocation>
</comment>
<dbReference type="EMBL" id="KV454410">
    <property type="protein sequence ID" value="ODQ65190.1"/>
    <property type="molecule type" value="Genomic_DNA"/>
</dbReference>
<dbReference type="GO" id="GO:0005743">
    <property type="term" value="C:mitochondrial inner membrane"/>
    <property type="evidence" value="ECO:0007669"/>
    <property type="project" value="UniProtKB-SubCell"/>
</dbReference>
<dbReference type="AlphaFoldDB" id="A0A1E3PIS1"/>
<reference evidence="9 10" key="1">
    <citation type="journal article" date="2016" name="Proc. Natl. Acad. Sci. U.S.A.">
        <title>Comparative genomics of biotechnologically important yeasts.</title>
        <authorList>
            <person name="Riley R."/>
            <person name="Haridas S."/>
            <person name="Wolfe K.H."/>
            <person name="Lopes M.R."/>
            <person name="Hittinger C.T."/>
            <person name="Goeker M."/>
            <person name="Salamov A.A."/>
            <person name="Wisecaver J.H."/>
            <person name="Long T.M."/>
            <person name="Calvey C.H."/>
            <person name="Aerts A.L."/>
            <person name="Barry K.W."/>
            <person name="Choi C."/>
            <person name="Clum A."/>
            <person name="Coughlan A.Y."/>
            <person name="Deshpande S."/>
            <person name="Douglass A.P."/>
            <person name="Hanson S.J."/>
            <person name="Klenk H.-P."/>
            <person name="LaButti K.M."/>
            <person name="Lapidus A."/>
            <person name="Lindquist E.A."/>
            <person name="Lipzen A.M."/>
            <person name="Meier-Kolthoff J.P."/>
            <person name="Ohm R.A."/>
            <person name="Otillar R.P."/>
            <person name="Pangilinan J.L."/>
            <person name="Peng Y."/>
            <person name="Rokas A."/>
            <person name="Rosa C.A."/>
            <person name="Scheuner C."/>
            <person name="Sibirny A.A."/>
            <person name="Slot J.C."/>
            <person name="Stielow J.B."/>
            <person name="Sun H."/>
            <person name="Kurtzman C.P."/>
            <person name="Blackwell M."/>
            <person name="Grigoriev I.V."/>
            <person name="Jeffries T.W."/>
        </authorList>
    </citation>
    <scope>NUCLEOTIDE SEQUENCE [LARGE SCALE GENOMIC DNA]</scope>
    <source>
        <strain evidence="9 10">DSM 6958</strain>
    </source>
</reference>
<dbReference type="STRING" id="857566.A0A1E3PIS1"/>
<keyword evidence="10" id="KW-1185">Reference proteome</keyword>
<evidence type="ECO:0000256" key="6">
    <source>
        <dbReference type="ARBA" id="ARBA00023128"/>
    </source>
</evidence>
<gene>
    <name evidence="9" type="ORF">NADFUDRAFT_51785</name>
</gene>
<proteinExistence type="inferred from homology"/>
<comment type="similarity">
    <text evidence="2">Belongs to the MGR1 family.</text>
</comment>
<keyword evidence="4" id="KW-0999">Mitochondrion inner membrane</keyword>
<evidence type="ECO:0000256" key="4">
    <source>
        <dbReference type="ARBA" id="ARBA00022792"/>
    </source>
</evidence>
<keyword evidence="7" id="KW-0472">Membrane</keyword>
<evidence type="ECO:0000256" key="2">
    <source>
        <dbReference type="ARBA" id="ARBA00009782"/>
    </source>
</evidence>
<evidence type="ECO:0000256" key="3">
    <source>
        <dbReference type="ARBA" id="ARBA00022692"/>
    </source>
</evidence>
<keyword evidence="6" id="KW-0496">Mitochondrion</keyword>